<dbReference type="InterPro" id="IPR032675">
    <property type="entry name" value="LRR_dom_sf"/>
</dbReference>
<evidence type="ECO:0000313" key="13">
    <source>
        <dbReference type="EMBL" id="GIY38308.1"/>
    </source>
</evidence>
<gene>
    <name evidence="13" type="primary">RABGGTA</name>
    <name evidence="13" type="ORF">CEXT_429351</name>
</gene>
<dbReference type="PROSITE" id="PS51147">
    <property type="entry name" value="PFTA"/>
    <property type="match status" value="5"/>
</dbReference>
<sequence length="567" mass="66340">MHGRLKVRTSEEQAEAKRREQQEKLKIYSEITVTFFILNRDAKEFDEEALELTARILEKNPDFYTLWNYRREILQFLKNEKAEEEIKRLSLIELDLTQNCLKVNPKSYSAWHHRFWAMEFNPEGDWKRELKLCNFFLSQDERNFHCWDYRRLVCKKCNVSCEEELDYSTTLIEKNFSNYSAWHYRSTLLPIVHYDASKNSVKEDVLLKEFHLIQNAAFTDPDDQSVWFYHRWLLGRRKMPLQILNLSVLKPQNTIVVLFSEPVQVDNENLHVTLNEKSVPVSWHPINGSLASTVWTCNLPASMQEVENSLQGDRNFEIGVKFSIGKEECCLSSTINGNTSFVWKNMSRAETFRSDFSAATIDVLKRELESCQQLNELEPDCKWTLFTCVLLMRALNNPKFQREIEDFMEKLTVVDASRKNYYKDLGSKFTIEDTIENLPVDATELNLSNKKLTSLCHFDQLILIEKINLSQNNLTSINPLKYLICVKSINLDDNQLFSLEGIEELKNLEQLSLKRNSLKKINVLDGLKTCVNLKELFLEGNPLTEDPQYLQTLQMLSMLKLIDGSDL</sequence>
<dbReference type="SUPFAM" id="SSF48439">
    <property type="entry name" value="Protein prenylyltransferase"/>
    <property type="match status" value="1"/>
</dbReference>
<dbReference type="GO" id="GO:0097354">
    <property type="term" value="P:prenylation"/>
    <property type="evidence" value="ECO:0007669"/>
    <property type="project" value="UniProtKB-UniRule"/>
</dbReference>
<evidence type="ECO:0000256" key="10">
    <source>
        <dbReference type="ARBA" id="ARBA00047658"/>
    </source>
</evidence>
<proteinExistence type="inferred from homology"/>
<keyword evidence="6 11" id="KW-0637">Prenyltransferase</keyword>
<dbReference type="GO" id="GO:0008270">
    <property type="term" value="F:zinc ion binding"/>
    <property type="evidence" value="ECO:0007669"/>
    <property type="project" value="InterPro"/>
</dbReference>
<name>A0AAV4SVC8_CAEEX</name>
<dbReference type="InterPro" id="IPR009087">
    <property type="entry name" value="RabGGT_asu_insert-domain"/>
</dbReference>
<evidence type="ECO:0000256" key="3">
    <source>
        <dbReference type="ARBA" id="ARBA00012656"/>
    </source>
</evidence>
<feature type="domain" description="Rab geranylgeranyltransferase alpha subunit insert-domain" evidence="12">
    <location>
        <begin position="248"/>
        <end position="305"/>
    </location>
</feature>
<dbReference type="GO" id="GO:0005968">
    <property type="term" value="C:Rab-protein geranylgeranyltransferase complex"/>
    <property type="evidence" value="ECO:0007669"/>
    <property type="project" value="TreeGrafter"/>
</dbReference>
<accession>A0AAV4SVC8</accession>
<dbReference type="InterPro" id="IPR036254">
    <property type="entry name" value="RabGGT_asu_insert-dom_sf"/>
</dbReference>
<dbReference type="SUPFAM" id="SSF49594">
    <property type="entry name" value="Rab geranylgeranyltransferase alpha-subunit, insert domain"/>
    <property type="match status" value="1"/>
</dbReference>
<keyword evidence="9" id="KW-0677">Repeat</keyword>
<dbReference type="Gene3D" id="2.60.40.1130">
    <property type="entry name" value="Rab geranylgeranyltransferase alpha-subunit, insert domain"/>
    <property type="match status" value="1"/>
</dbReference>
<dbReference type="InterPro" id="IPR001611">
    <property type="entry name" value="Leu-rich_rpt"/>
</dbReference>
<comment type="catalytic activity">
    <reaction evidence="10 11">
        <text>geranylgeranyl diphosphate + L-cysteinyl-[protein] = S-geranylgeranyl-L-cysteinyl-[protein] + diphosphate</text>
        <dbReference type="Rhea" id="RHEA:21240"/>
        <dbReference type="Rhea" id="RHEA-COMP:10131"/>
        <dbReference type="Rhea" id="RHEA-COMP:11537"/>
        <dbReference type="ChEBI" id="CHEBI:29950"/>
        <dbReference type="ChEBI" id="CHEBI:33019"/>
        <dbReference type="ChEBI" id="CHEBI:57533"/>
        <dbReference type="ChEBI" id="CHEBI:86021"/>
        <dbReference type="EC" id="2.5.1.60"/>
    </reaction>
</comment>
<evidence type="ECO:0000313" key="14">
    <source>
        <dbReference type="Proteomes" id="UP001054945"/>
    </source>
</evidence>
<dbReference type="SUPFAM" id="SSF52058">
    <property type="entry name" value="L domain-like"/>
    <property type="match status" value="1"/>
</dbReference>
<dbReference type="PROSITE" id="PS51450">
    <property type="entry name" value="LRR"/>
    <property type="match status" value="2"/>
</dbReference>
<evidence type="ECO:0000256" key="6">
    <source>
        <dbReference type="ARBA" id="ARBA00022602"/>
    </source>
</evidence>
<evidence type="ECO:0000256" key="5">
    <source>
        <dbReference type="ARBA" id="ARBA00022553"/>
    </source>
</evidence>
<comment type="caution">
    <text evidence="13">The sequence shown here is derived from an EMBL/GenBank/DDBJ whole genome shotgun (WGS) entry which is preliminary data.</text>
</comment>
<reference evidence="13 14" key="1">
    <citation type="submission" date="2021-06" db="EMBL/GenBank/DDBJ databases">
        <title>Caerostris extrusa draft genome.</title>
        <authorList>
            <person name="Kono N."/>
            <person name="Arakawa K."/>
        </authorList>
    </citation>
    <scope>NUCLEOTIDE SEQUENCE [LARGE SCALE GENOMIC DNA]</scope>
</reference>
<dbReference type="Pfam" id="PF01239">
    <property type="entry name" value="PPTA"/>
    <property type="match status" value="5"/>
</dbReference>
<comment type="function">
    <text evidence="11">Catalyzes the transfer of a geranyl-geranyl moiety from geranyl-geranyl pyrophosphate to cysteines occuring in specific C-terminal amino acid sequences.</text>
</comment>
<dbReference type="InterPro" id="IPR002088">
    <property type="entry name" value="Prenyl_trans_a"/>
</dbReference>
<evidence type="ECO:0000256" key="7">
    <source>
        <dbReference type="ARBA" id="ARBA00022614"/>
    </source>
</evidence>
<keyword evidence="5" id="KW-0597">Phosphoprotein</keyword>
<evidence type="ECO:0000256" key="9">
    <source>
        <dbReference type="ARBA" id="ARBA00022737"/>
    </source>
</evidence>
<dbReference type="GO" id="GO:0004663">
    <property type="term" value="F:Rab geranylgeranyltransferase activity"/>
    <property type="evidence" value="ECO:0007669"/>
    <property type="project" value="UniProtKB-UniRule"/>
</dbReference>
<dbReference type="PANTHER" id="PTHR11129:SF2">
    <property type="entry name" value="GERANYLGERANYL TRANSFERASE TYPE-2 SUBUNIT ALPHA"/>
    <property type="match status" value="1"/>
</dbReference>
<evidence type="ECO:0000256" key="8">
    <source>
        <dbReference type="ARBA" id="ARBA00022679"/>
    </source>
</evidence>
<dbReference type="FunFam" id="1.25.40.120:FF:000035">
    <property type="entry name" value="Geranylgeranyl transferase type-2 subunit alpha"/>
    <property type="match status" value="1"/>
</dbReference>
<evidence type="ECO:0000256" key="1">
    <source>
        <dbReference type="ARBA" id="ARBA00002902"/>
    </source>
</evidence>
<keyword evidence="7" id="KW-0433">Leucine-rich repeat</keyword>
<protein>
    <recommendedName>
        <fullName evidence="4 11">Geranylgeranyl transferase type-2 subunit alpha</fullName>
        <ecNumber evidence="3 11">2.5.1.60</ecNumber>
    </recommendedName>
    <alternativeName>
        <fullName evidence="11">Geranylgeranyl transferase type II subunit alpha</fullName>
    </alternativeName>
</protein>
<dbReference type="AlphaFoldDB" id="A0AAV4SVC8"/>
<dbReference type="Pfam" id="PF07711">
    <property type="entry name" value="RabGGT_insert"/>
    <property type="match status" value="1"/>
</dbReference>
<dbReference type="EMBL" id="BPLR01010287">
    <property type="protein sequence ID" value="GIY38308.1"/>
    <property type="molecule type" value="Genomic_DNA"/>
</dbReference>
<evidence type="ECO:0000256" key="2">
    <source>
        <dbReference type="ARBA" id="ARBA00006734"/>
    </source>
</evidence>
<evidence type="ECO:0000259" key="12">
    <source>
        <dbReference type="Pfam" id="PF07711"/>
    </source>
</evidence>
<organism evidence="13 14">
    <name type="scientific">Caerostris extrusa</name>
    <name type="common">Bark spider</name>
    <name type="synonym">Caerostris bankana</name>
    <dbReference type="NCBI Taxonomy" id="172846"/>
    <lineage>
        <taxon>Eukaryota</taxon>
        <taxon>Metazoa</taxon>
        <taxon>Ecdysozoa</taxon>
        <taxon>Arthropoda</taxon>
        <taxon>Chelicerata</taxon>
        <taxon>Arachnida</taxon>
        <taxon>Araneae</taxon>
        <taxon>Araneomorphae</taxon>
        <taxon>Entelegynae</taxon>
        <taxon>Araneoidea</taxon>
        <taxon>Araneidae</taxon>
        <taxon>Caerostris</taxon>
    </lineage>
</organism>
<dbReference type="Proteomes" id="UP001054945">
    <property type="component" value="Unassembled WGS sequence"/>
</dbReference>
<dbReference type="Gene3D" id="3.80.10.10">
    <property type="entry name" value="Ribonuclease Inhibitor"/>
    <property type="match status" value="1"/>
</dbReference>
<comment type="similarity">
    <text evidence="2 11">Belongs to the protein prenyltransferase subunit alpha family.</text>
</comment>
<dbReference type="PANTHER" id="PTHR11129">
    <property type="entry name" value="PROTEIN FARNESYLTRANSFERASE ALPHA SUBUNIT/RAB GERANYLGERANYL TRANSFERASE ALPHA SUBUNIT"/>
    <property type="match status" value="1"/>
</dbReference>
<evidence type="ECO:0000256" key="11">
    <source>
        <dbReference type="RuleBase" id="RU367120"/>
    </source>
</evidence>
<keyword evidence="14" id="KW-1185">Reference proteome</keyword>
<dbReference type="Gene3D" id="1.25.40.120">
    <property type="entry name" value="Protein prenylyltransferase"/>
    <property type="match status" value="1"/>
</dbReference>
<keyword evidence="8 11" id="KW-0808">Transferase</keyword>
<dbReference type="EC" id="2.5.1.60" evidence="3 11"/>
<comment type="function">
    <text evidence="1">Catalyzes the transfer of a geranylgeranyl moiety from geranylgeranyl diphosphate to both cysteines of Rab proteins with the C-terminal sequence -XXCC, -XCXC and -CCXX, such as RAB1A, RAB3A, RAB5A and RAB7A.</text>
</comment>
<evidence type="ECO:0000256" key="4">
    <source>
        <dbReference type="ARBA" id="ARBA00014772"/>
    </source>
</evidence>